<protein>
    <submittedName>
        <fullName evidence="2">Uncharacterized protein</fullName>
    </submittedName>
</protein>
<feature type="transmembrane region" description="Helical" evidence="1">
    <location>
        <begin position="9"/>
        <end position="32"/>
    </location>
</feature>
<proteinExistence type="predicted"/>
<sequence>MYLSRTDKIVVIITIIALITFISSIGIGFYPMSIIEFTISTETFLNGAIAITSLMVLILIAIYTCLKIIIKIKDNFGNVDKKNENK</sequence>
<dbReference type="EMBL" id="LAZR01000939">
    <property type="protein sequence ID" value="KKN54195.1"/>
    <property type="molecule type" value="Genomic_DNA"/>
</dbReference>
<evidence type="ECO:0000256" key="1">
    <source>
        <dbReference type="SAM" id="Phobius"/>
    </source>
</evidence>
<name>A0A0F9RCC7_9ZZZZ</name>
<reference evidence="2" key="1">
    <citation type="journal article" date="2015" name="Nature">
        <title>Complex archaea that bridge the gap between prokaryotes and eukaryotes.</title>
        <authorList>
            <person name="Spang A."/>
            <person name="Saw J.H."/>
            <person name="Jorgensen S.L."/>
            <person name="Zaremba-Niedzwiedzka K."/>
            <person name="Martijn J."/>
            <person name="Lind A.E."/>
            <person name="van Eijk R."/>
            <person name="Schleper C."/>
            <person name="Guy L."/>
            <person name="Ettema T.J."/>
        </authorList>
    </citation>
    <scope>NUCLEOTIDE SEQUENCE</scope>
</reference>
<comment type="caution">
    <text evidence="2">The sequence shown here is derived from an EMBL/GenBank/DDBJ whole genome shotgun (WGS) entry which is preliminary data.</text>
</comment>
<accession>A0A0F9RCC7</accession>
<keyword evidence="1" id="KW-0472">Membrane</keyword>
<feature type="transmembrane region" description="Helical" evidence="1">
    <location>
        <begin position="44"/>
        <end position="66"/>
    </location>
</feature>
<keyword evidence="1" id="KW-0812">Transmembrane</keyword>
<evidence type="ECO:0000313" key="2">
    <source>
        <dbReference type="EMBL" id="KKN54195.1"/>
    </source>
</evidence>
<gene>
    <name evidence="2" type="ORF">LCGC14_0594880</name>
</gene>
<organism evidence="2">
    <name type="scientific">marine sediment metagenome</name>
    <dbReference type="NCBI Taxonomy" id="412755"/>
    <lineage>
        <taxon>unclassified sequences</taxon>
        <taxon>metagenomes</taxon>
        <taxon>ecological metagenomes</taxon>
    </lineage>
</organism>
<keyword evidence="1" id="KW-1133">Transmembrane helix</keyword>
<dbReference type="AlphaFoldDB" id="A0A0F9RCC7"/>